<evidence type="ECO:0000259" key="1">
    <source>
        <dbReference type="Pfam" id="PF05257"/>
    </source>
</evidence>
<dbReference type="InterPro" id="IPR007921">
    <property type="entry name" value="CHAP_dom"/>
</dbReference>
<accession>A0A1U9ZYR1</accession>
<sequence>MASIDEGLLEAAQKYLGYQEQSSGYTRFGDWYYVNVDSSDSYFKTAPWCDMFITWAANQAGVEKYVGEFAYTVDHARWFKSQGAWSDKPEPGAIVFYDWSGSKDIGGIDHAGIVERVDGERISTIEGNVDRVWLKRKERDQSKVVGYGLPKKVREKMGDGGREVFIIEGELGSPPVQPAAFGKAGPPKAVPSLSKWTEVANRHETLC</sequence>
<dbReference type="KEGG" id="noa:BKM31_17930"/>
<dbReference type="Pfam" id="PF05257">
    <property type="entry name" value="CHAP"/>
    <property type="match status" value="1"/>
</dbReference>
<proteinExistence type="predicted"/>
<gene>
    <name evidence="2" type="ORF">BKM31_17930</name>
</gene>
<dbReference type="OrthoDB" id="5124837at2"/>
<evidence type="ECO:0000313" key="3">
    <source>
        <dbReference type="Proteomes" id="UP000190797"/>
    </source>
</evidence>
<dbReference type="AlphaFoldDB" id="A0A1U9ZYR1"/>
<keyword evidence="3" id="KW-1185">Reference proteome</keyword>
<dbReference type="InterPro" id="IPR038765">
    <property type="entry name" value="Papain-like_cys_pep_sf"/>
</dbReference>
<dbReference type="STRING" id="1909395.BKM31_17930"/>
<feature type="domain" description="Peptidase C51" evidence="1">
    <location>
        <begin position="42"/>
        <end position="128"/>
    </location>
</feature>
<reference evidence="3" key="1">
    <citation type="journal article" date="2017" name="Med. Chem. Commun.">
        <title>Nonomuraea sp. ATCC 55076 harbours the largest actinomycete chromosome to date and the kistamicin biosynthetic gene cluster.</title>
        <authorList>
            <person name="Nazari B."/>
            <person name="Forneris C.C."/>
            <person name="Gibson M.I."/>
            <person name="Moon K."/>
            <person name="Schramma K.R."/>
            <person name="Seyedsayamdost M.R."/>
        </authorList>
    </citation>
    <scope>NUCLEOTIDE SEQUENCE [LARGE SCALE GENOMIC DNA]</scope>
    <source>
        <strain evidence="3">ATCC 55076</strain>
    </source>
</reference>
<dbReference type="RefSeq" id="WP_080039274.1">
    <property type="nucleotide sequence ID" value="NZ_CP017717.1"/>
</dbReference>
<dbReference type="Proteomes" id="UP000190797">
    <property type="component" value="Chromosome"/>
</dbReference>
<organism evidence="2 3">
    <name type="scientific">[Actinomadura] parvosata subsp. kistnae</name>
    <dbReference type="NCBI Taxonomy" id="1909395"/>
    <lineage>
        <taxon>Bacteria</taxon>
        <taxon>Bacillati</taxon>
        <taxon>Actinomycetota</taxon>
        <taxon>Actinomycetes</taxon>
        <taxon>Streptosporangiales</taxon>
        <taxon>Streptosporangiaceae</taxon>
        <taxon>Nonomuraea</taxon>
    </lineage>
</organism>
<name>A0A1U9ZYR1_9ACTN</name>
<protein>
    <recommendedName>
        <fullName evidence="1">Peptidase C51 domain-containing protein</fullName>
    </recommendedName>
</protein>
<evidence type="ECO:0000313" key="2">
    <source>
        <dbReference type="EMBL" id="AQZ63093.1"/>
    </source>
</evidence>
<dbReference type="SUPFAM" id="SSF54001">
    <property type="entry name" value="Cysteine proteinases"/>
    <property type="match status" value="1"/>
</dbReference>
<dbReference type="EMBL" id="CP017717">
    <property type="protein sequence ID" value="AQZ63093.1"/>
    <property type="molecule type" value="Genomic_DNA"/>
</dbReference>